<evidence type="ECO:0000313" key="1">
    <source>
        <dbReference type="EMBL" id="KKM99272.1"/>
    </source>
</evidence>
<name>A0A0F9Q1M5_9ZZZZ</name>
<organism evidence="1">
    <name type="scientific">marine sediment metagenome</name>
    <dbReference type="NCBI Taxonomy" id="412755"/>
    <lineage>
        <taxon>unclassified sequences</taxon>
        <taxon>metagenomes</taxon>
        <taxon>ecological metagenomes</taxon>
    </lineage>
</organism>
<accession>A0A0F9Q1M5</accession>
<gene>
    <name evidence="1" type="ORF">LCGC14_1149470</name>
</gene>
<dbReference type="EMBL" id="LAZR01005516">
    <property type="protein sequence ID" value="KKM99272.1"/>
    <property type="molecule type" value="Genomic_DNA"/>
</dbReference>
<proteinExistence type="predicted"/>
<comment type="caution">
    <text evidence="1">The sequence shown here is derived from an EMBL/GenBank/DDBJ whole genome shotgun (WGS) entry which is preliminary data.</text>
</comment>
<sequence length="145" mass="15258">MATDPYSVIFHPIYSVALETVLVVAGAERLRAAAKATDAVLSNALAVTGCPLRVEAERLVVTTDRGPSTFYADLSQGERSRIAVDLAIEAVGEGGLIPLVQEFWEGLDPKNQRAIATAAREADVSILTAKATDGETVTAEVFAGE</sequence>
<dbReference type="AlphaFoldDB" id="A0A0F9Q1M5"/>
<reference evidence="1" key="1">
    <citation type="journal article" date="2015" name="Nature">
        <title>Complex archaea that bridge the gap between prokaryotes and eukaryotes.</title>
        <authorList>
            <person name="Spang A."/>
            <person name="Saw J.H."/>
            <person name="Jorgensen S.L."/>
            <person name="Zaremba-Niedzwiedzka K."/>
            <person name="Martijn J."/>
            <person name="Lind A.E."/>
            <person name="van Eijk R."/>
            <person name="Schleper C."/>
            <person name="Guy L."/>
            <person name="Ettema T.J."/>
        </authorList>
    </citation>
    <scope>NUCLEOTIDE SEQUENCE</scope>
</reference>
<protein>
    <submittedName>
        <fullName evidence="1">Uncharacterized protein</fullName>
    </submittedName>
</protein>